<organism evidence="2">
    <name type="scientific">Pseudomonas aeruginosa</name>
    <dbReference type="NCBI Taxonomy" id="287"/>
    <lineage>
        <taxon>Bacteria</taxon>
        <taxon>Pseudomonadati</taxon>
        <taxon>Pseudomonadota</taxon>
        <taxon>Gammaproteobacteria</taxon>
        <taxon>Pseudomonadales</taxon>
        <taxon>Pseudomonadaceae</taxon>
        <taxon>Pseudomonas</taxon>
    </lineage>
</organism>
<dbReference type="Pfam" id="PF19802">
    <property type="entry name" value="DUF6285"/>
    <property type="match status" value="1"/>
</dbReference>
<dbReference type="EMBL" id="MF344569">
    <property type="protein sequence ID" value="AVE20982.1"/>
    <property type="molecule type" value="Genomic_DNA"/>
</dbReference>
<evidence type="ECO:0000313" key="2">
    <source>
        <dbReference type="EMBL" id="AVE20982.1"/>
    </source>
</evidence>
<dbReference type="RefSeq" id="WP_015270461.1">
    <property type="nucleotide sequence ID" value="NZ_CP129405.1"/>
</dbReference>
<dbReference type="AlphaFoldDB" id="A0A2L1KF65"/>
<geneLocation type="plasmid" evidence="2">
    <name>p12939-PER</name>
</geneLocation>
<keyword evidence="2" id="KW-0614">Plasmid</keyword>
<feature type="domain" description="DUF6285" evidence="1">
    <location>
        <begin position="23"/>
        <end position="115"/>
    </location>
</feature>
<evidence type="ECO:0000259" key="1">
    <source>
        <dbReference type="Pfam" id="PF19802"/>
    </source>
</evidence>
<dbReference type="InterPro" id="IPR046252">
    <property type="entry name" value="DUF6285"/>
</dbReference>
<name>A0A2L1KF65_PSEAI</name>
<sequence length="118" mass="12930">MTQPNAHQLLEIARATLLEQLLPALPGELRYPALMIANAMAIAARESRLGAQAEDQEQARLVALVDDAPSTLPDLRRQLARAIRQGSHDAPQTRRTLVETLRQITVARLAISNPKALP</sequence>
<protein>
    <submittedName>
        <fullName evidence="2">Acyl-CoA dehydrogenase</fullName>
    </submittedName>
</protein>
<reference evidence="2" key="1">
    <citation type="submission" date="2017-06" db="EMBL/GenBank/DDBJ databases">
        <title>Complete sequence of p12939-PER from clinical Pseudomonas aeruginosa.</title>
        <authorList>
            <person name="Yuan M."/>
            <person name="Feng J."/>
            <person name="Zhan Z."/>
            <person name="Jiang X."/>
            <person name="Zhang D."/>
            <person name="Chen X."/>
            <person name="Zhao X."/>
            <person name="Che J."/>
            <person name="Lu J."/>
            <person name="Xu J."/>
            <person name="Li J."/>
            <person name="Zhou D."/>
        </authorList>
    </citation>
    <scope>NUCLEOTIDE SEQUENCE</scope>
    <source>
        <plasmid evidence="2">p12939-PER</plasmid>
    </source>
</reference>
<proteinExistence type="predicted"/>
<accession>A0A2L1KF65</accession>